<gene>
    <name evidence="1" type="ORF">UFOVP500_12</name>
</gene>
<dbReference type="EMBL" id="LR796466">
    <property type="protein sequence ID" value="CAB4146428.1"/>
    <property type="molecule type" value="Genomic_DNA"/>
</dbReference>
<reference evidence="1" key="1">
    <citation type="submission" date="2020-04" db="EMBL/GenBank/DDBJ databases">
        <authorList>
            <person name="Chiriac C."/>
            <person name="Salcher M."/>
            <person name="Ghai R."/>
            <person name="Kavagutti S V."/>
        </authorList>
    </citation>
    <scope>NUCLEOTIDE SEQUENCE</scope>
</reference>
<sequence length="84" mass="9614">MSTFEQEELWREAKAFGDSACMKEVFRLLEESYTADWKNSEPDAGLKRDDAYYMVRAVTALRGELSAMATAPSVAQFNRRLKRA</sequence>
<proteinExistence type="predicted"/>
<organism evidence="1">
    <name type="scientific">uncultured Caudovirales phage</name>
    <dbReference type="NCBI Taxonomy" id="2100421"/>
    <lineage>
        <taxon>Viruses</taxon>
        <taxon>Duplodnaviria</taxon>
        <taxon>Heunggongvirae</taxon>
        <taxon>Uroviricota</taxon>
        <taxon>Caudoviricetes</taxon>
        <taxon>Peduoviridae</taxon>
        <taxon>Maltschvirus</taxon>
        <taxon>Maltschvirus maltsch</taxon>
    </lineage>
</organism>
<name>A0A6J5MIP7_9CAUD</name>
<protein>
    <submittedName>
        <fullName evidence="1">Uncharacterized protein</fullName>
    </submittedName>
</protein>
<evidence type="ECO:0000313" key="1">
    <source>
        <dbReference type="EMBL" id="CAB4146428.1"/>
    </source>
</evidence>
<accession>A0A6J5MIP7</accession>